<evidence type="ECO:0000313" key="3">
    <source>
        <dbReference type="Proteomes" id="UP000092445"/>
    </source>
</evidence>
<protein>
    <submittedName>
        <fullName evidence="2">Uncharacterized protein</fullName>
    </submittedName>
</protein>
<sequence length="412" mass="44797">MIGFLNDLLYILSGNQTLIAAKRREATELGDLPETKSRDSAKMKQSGNTSSTDSTDSGVGSVSGSLTVPRISKRAEVSSTTVASTSSLNSPLRPLIITTNNNNANIALNRGSFNQGSFIRTNIKQKRTVAQRRLEFLNTIPPAEPPRTFLTVPRRLLHEESDFCDSAFSSRISSSPVSPYVPQVREKFALTRTLSSETNTSIASSTTSTLKLGSQASCTSVGSPPTPNLEVGVKQFGHRNYILASAKCRNGRGDTSVLLRNRPYHDDEDSTDGYDEDEVRRVHKSKPRLTLSRSSSLITLPSKAASPTAPINYKLVSKNDRSLEDKVINVAAYAEVTLDTDDSSRKSADCSSPLKLSAMFIDEEADHNQKAVSKPKHQHIQPSKVIATINAVPVQPITPQRAIEAVTLNTKN</sequence>
<proteinExistence type="predicted"/>
<dbReference type="VEuPathDB" id="VectorBase:GPAI024348"/>
<evidence type="ECO:0000313" key="2">
    <source>
        <dbReference type="EnsemblMetazoa" id="GPAI024348-PA"/>
    </source>
</evidence>
<feature type="region of interest" description="Disordered" evidence="1">
    <location>
        <begin position="254"/>
        <end position="277"/>
    </location>
</feature>
<reference evidence="2" key="2">
    <citation type="submission" date="2020-05" db="UniProtKB">
        <authorList>
            <consortium name="EnsemblMetazoa"/>
        </authorList>
    </citation>
    <scope>IDENTIFICATION</scope>
    <source>
        <strain evidence="2">IAEA</strain>
    </source>
</reference>
<feature type="compositionally biased region" description="Polar residues" evidence="1">
    <location>
        <begin position="210"/>
        <end position="223"/>
    </location>
</feature>
<feature type="compositionally biased region" description="Low complexity" evidence="1">
    <location>
        <begin position="46"/>
        <end position="65"/>
    </location>
</feature>
<dbReference type="STRING" id="7398.A0A1A9ZTF2"/>
<evidence type="ECO:0000256" key="1">
    <source>
        <dbReference type="SAM" id="MobiDB-lite"/>
    </source>
</evidence>
<feature type="compositionally biased region" description="Basic and acidic residues" evidence="1">
    <location>
        <begin position="30"/>
        <end position="42"/>
    </location>
</feature>
<dbReference type="AlphaFoldDB" id="A0A1A9ZTF2"/>
<feature type="region of interest" description="Disordered" evidence="1">
    <location>
        <begin position="195"/>
        <end position="227"/>
    </location>
</feature>
<name>A0A1A9ZTF2_GLOPL</name>
<organism evidence="2 3">
    <name type="scientific">Glossina pallidipes</name>
    <name type="common">Tsetse fly</name>
    <dbReference type="NCBI Taxonomy" id="7398"/>
    <lineage>
        <taxon>Eukaryota</taxon>
        <taxon>Metazoa</taxon>
        <taxon>Ecdysozoa</taxon>
        <taxon>Arthropoda</taxon>
        <taxon>Hexapoda</taxon>
        <taxon>Insecta</taxon>
        <taxon>Pterygota</taxon>
        <taxon>Neoptera</taxon>
        <taxon>Endopterygota</taxon>
        <taxon>Diptera</taxon>
        <taxon>Brachycera</taxon>
        <taxon>Muscomorpha</taxon>
        <taxon>Hippoboscoidea</taxon>
        <taxon>Glossinidae</taxon>
        <taxon>Glossina</taxon>
    </lineage>
</organism>
<feature type="compositionally biased region" description="Low complexity" evidence="1">
    <location>
        <begin position="195"/>
        <end position="209"/>
    </location>
</feature>
<dbReference type="Proteomes" id="UP000092445">
    <property type="component" value="Unassembled WGS sequence"/>
</dbReference>
<reference evidence="3" key="1">
    <citation type="submission" date="2014-03" db="EMBL/GenBank/DDBJ databases">
        <authorList>
            <person name="Aksoy S."/>
            <person name="Warren W."/>
            <person name="Wilson R.K."/>
        </authorList>
    </citation>
    <scope>NUCLEOTIDE SEQUENCE [LARGE SCALE GENOMIC DNA]</scope>
    <source>
        <strain evidence="3">IAEA</strain>
    </source>
</reference>
<accession>A0A1A9ZTF2</accession>
<feature type="region of interest" description="Disordered" evidence="1">
    <location>
        <begin position="30"/>
        <end position="65"/>
    </location>
</feature>
<feature type="compositionally biased region" description="Acidic residues" evidence="1">
    <location>
        <begin position="266"/>
        <end position="277"/>
    </location>
</feature>
<dbReference type="EnsemblMetazoa" id="GPAI024348-RA">
    <property type="protein sequence ID" value="GPAI024348-PA"/>
    <property type="gene ID" value="GPAI024348"/>
</dbReference>
<keyword evidence="3" id="KW-1185">Reference proteome</keyword>